<keyword evidence="6" id="KW-0812">Transmembrane</keyword>
<dbReference type="PROSITE" id="PS50847">
    <property type="entry name" value="GRAM_POS_ANCHORING"/>
    <property type="match status" value="1"/>
</dbReference>
<keyword evidence="3" id="KW-0732">Signal</keyword>
<proteinExistence type="predicted"/>
<dbReference type="NCBIfam" id="NF038117">
    <property type="entry name" value="choice_anch_I"/>
    <property type="match status" value="1"/>
</dbReference>
<dbReference type="InterPro" id="IPR015943">
    <property type="entry name" value="WD40/YVTN_repeat-like_dom_sf"/>
</dbReference>
<evidence type="ECO:0000256" key="1">
    <source>
        <dbReference type="ARBA" id="ARBA00022512"/>
    </source>
</evidence>
<feature type="compositionally biased region" description="Low complexity" evidence="5">
    <location>
        <begin position="573"/>
        <end position="600"/>
    </location>
</feature>
<keyword evidence="1" id="KW-0134">Cell wall</keyword>
<dbReference type="InterPro" id="IPR011048">
    <property type="entry name" value="Haem_d1_sf"/>
</dbReference>
<dbReference type="Proteomes" id="UP001500622">
    <property type="component" value="Unassembled WGS sequence"/>
</dbReference>
<sequence>MTTGLLLAAAVAAGAAVVEEPVVASASDAALELDPMGSYETGIFDESAAEIVVFHAATQRTVVVNAAQGLVEVLDASDPAGPTKLFDVETVGVASDDGSVVSEGAIANSVAIRDDGLGVVAVENGDKTAAGWLVFFDAAGDGGALGAVRVGALPDMVTISPDGAYAVVADEGEPADDFSVDPEGSVGVVTLPDDVAAPSQDAVAIADFRGFEEGGPRTLPEDVRLFGPEVPTPDGDSFPVSQNLEPEYVAVDGTGTAYAALQEANAVAVVDLATATVTDIWPLGFKDHSREGNGLDASDRDPEDAPIVNIATHPGLNGVYMPDGMDAYTTGGQTYLVTANEGDAREWGDYVDGARVKDLGDAEETDAPALCAHSPLAGLTEDTDLGRLEVVTDLGLREDGSCFEELYSYGGRSFSIWTTEGEQVFDSGDDFEQIVAETIPEYFNSDHGETNLEGRSDAKGPEPESVTVGEVDGRTYAFVGLERVGGLMVYDITDPAGATFVTYVNNRDFAYSVEDADDPASALAAAGDLGPEGLAFVPAADSPIGDAMVIVGNEVSGTTTYFSVTSITEEPTEQPTEQPTGTDEGTPPGDDGTLDTLPETGTGTTVAALVAVGLVGAGAAGIWFRRRSV</sequence>
<organism evidence="8 9">
    <name type="scientific">Georgenia halophila</name>
    <dbReference type="NCBI Taxonomy" id="620889"/>
    <lineage>
        <taxon>Bacteria</taxon>
        <taxon>Bacillati</taxon>
        <taxon>Actinomycetota</taxon>
        <taxon>Actinomycetes</taxon>
        <taxon>Micrococcales</taxon>
        <taxon>Bogoriellaceae</taxon>
        <taxon>Georgenia</taxon>
    </lineage>
</organism>
<feature type="transmembrane region" description="Helical" evidence="6">
    <location>
        <begin position="606"/>
        <end position="624"/>
    </location>
</feature>
<dbReference type="RefSeq" id="WP_345216413.1">
    <property type="nucleotide sequence ID" value="NZ_BAABGN010000010.1"/>
</dbReference>
<evidence type="ECO:0000313" key="8">
    <source>
        <dbReference type="EMBL" id="GAA4425441.1"/>
    </source>
</evidence>
<evidence type="ECO:0000313" key="9">
    <source>
        <dbReference type="Proteomes" id="UP001500622"/>
    </source>
</evidence>
<keyword evidence="9" id="KW-1185">Reference proteome</keyword>
<dbReference type="EMBL" id="BAABGN010000010">
    <property type="protein sequence ID" value="GAA4425441.1"/>
    <property type="molecule type" value="Genomic_DNA"/>
</dbReference>
<reference evidence="9" key="1">
    <citation type="journal article" date="2019" name="Int. J. Syst. Evol. Microbiol.">
        <title>The Global Catalogue of Microorganisms (GCM) 10K type strain sequencing project: providing services to taxonomists for standard genome sequencing and annotation.</title>
        <authorList>
            <consortium name="The Broad Institute Genomics Platform"/>
            <consortium name="The Broad Institute Genome Sequencing Center for Infectious Disease"/>
            <person name="Wu L."/>
            <person name="Ma J."/>
        </authorList>
    </citation>
    <scope>NUCLEOTIDE SEQUENCE [LARGE SCALE GENOMIC DNA]</scope>
    <source>
        <strain evidence="9">JCM 17810</strain>
    </source>
</reference>
<comment type="caution">
    <text evidence="8">The sequence shown here is derived from an EMBL/GenBank/DDBJ whole genome shotgun (WGS) entry which is preliminary data.</text>
</comment>
<evidence type="ECO:0000256" key="6">
    <source>
        <dbReference type="SAM" id="Phobius"/>
    </source>
</evidence>
<protein>
    <submittedName>
        <fullName evidence="8">Choice-of-anchor I family protein</fullName>
    </submittedName>
</protein>
<feature type="domain" description="Gram-positive cocci surface proteins LPxTG" evidence="7">
    <location>
        <begin position="597"/>
        <end position="629"/>
    </location>
</feature>
<keyword evidence="6" id="KW-1133">Transmembrane helix</keyword>
<dbReference type="SUPFAM" id="SSF51004">
    <property type="entry name" value="C-terminal (heme d1) domain of cytochrome cd1-nitrite reductase"/>
    <property type="match status" value="1"/>
</dbReference>
<evidence type="ECO:0000259" key="7">
    <source>
        <dbReference type="PROSITE" id="PS50847"/>
    </source>
</evidence>
<dbReference type="InterPro" id="IPR052956">
    <property type="entry name" value="Mesenchyme-surface_protein"/>
</dbReference>
<dbReference type="InterPro" id="IPR055188">
    <property type="entry name" value="Choice_anch_I"/>
</dbReference>
<keyword evidence="4" id="KW-0572">Peptidoglycan-anchor</keyword>
<feature type="region of interest" description="Disordered" evidence="5">
    <location>
        <begin position="567"/>
        <end position="600"/>
    </location>
</feature>
<accession>A0ABP8L9K7</accession>
<feature type="region of interest" description="Disordered" evidence="5">
    <location>
        <begin position="444"/>
        <end position="467"/>
    </location>
</feature>
<name>A0ABP8L9K7_9MICO</name>
<keyword evidence="2" id="KW-0964">Secreted</keyword>
<evidence type="ECO:0000256" key="5">
    <source>
        <dbReference type="SAM" id="MobiDB-lite"/>
    </source>
</evidence>
<gene>
    <name evidence="8" type="ORF">GCM10023169_23060</name>
</gene>
<dbReference type="PANTHER" id="PTHR46928">
    <property type="entry name" value="MESENCHYME-SPECIFIC CELL SURFACE GLYCOPROTEIN"/>
    <property type="match status" value="1"/>
</dbReference>
<feature type="compositionally biased region" description="Basic and acidic residues" evidence="5">
    <location>
        <begin position="444"/>
        <end position="462"/>
    </location>
</feature>
<evidence type="ECO:0000256" key="2">
    <source>
        <dbReference type="ARBA" id="ARBA00022525"/>
    </source>
</evidence>
<dbReference type="NCBIfam" id="TIGR01167">
    <property type="entry name" value="LPXTG_anchor"/>
    <property type="match status" value="1"/>
</dbReference>
<dbReference type="Gene3D" id="2.130.10.10">
    <property type="entry name" value="YVTN repeat-like/Quinoprotein amine dehydrogenase"/>
    <property type="match status" value="1"/>
</dbReference>
<dbReference type="InterPro" id="IPR019931">
    <property type="entry name" value="LPXTG_anchor"/>
</dbReference>
<dbReference type="PANTHER" id="PTHR46928:SF1">
    <property type="entry name" value="MESENCHYME-SPECIFIC CELL SURFACE GLYCOPROTEIN"/>
    <property type="match status" value="1"/>
</dbReference>
<evidence type="ECO:0000256" key="4">
    <source>
        <dbReference type="ARBA" id="ARBA00023088"/>
    </source>
</evidence>
<evidence type="ECO:0000256" key="3">
    <source>
        <dbReference type="ARBA" id="ARBA00022729"/>
    </source>
</evidence>
<dbReference type="Pfam" id="PF22494">
    <property type="entry name" value="choice_anch_I"/>
    <property type="match status" value="1"/>
</dbReference>
<keyword evidence="6" id="KW-0472">Membrane</keyword>